<dbReference type="AlphaFoldDB" id="G2LPC2"/>
<comment type="subcellular location">
    <subcellularLocation>
        <location evidence="2">Cell membrane</location>
        <topology evidence="2">Multi-pass membrane protein</topology>
    </subcellularLocation>
    <subcellularLocation>
        <location evidence="14">Membrane</location>
        <topology evidence="14">Multi-pass membrane protein</topology>
    </subcellularLocation>
</comment>
<evidence type="ECO:0000256" key="10">
    <source>
        <dbReference type="ARBA" id="ARBA00022989"/>
    </source>
</evidence>
<keyword evidence="10 13" id="KW-1133">Transmembrane helix</keyword>
<evidence type="ECO:0000256" key="1">
    <source>
        <dbReference type="ARBA" id="ARBA00000677"/>
    </source>
</evidence>
<evidence type="ECO:0000256" key="7">
    <source>
        <dbReference type="ARBA" id="ARBA00022670"/>
    </source>
</evidence>
<feature type="transmembrane region" description="Helical" evidence="13">
    <location>
        <begin position="6"/>
        <end position="25"/>
    </location>
</feature>
<dbReference type="CDD" id="cd06530">
    <property type="entry name" value="S26_SPase_I"/>
    <property type="match status" value="1"/>
</dbReference>
<organism evidence="16 17">
    <name type="scientific">Buchnera aphidicola str. Ua</name>
    <name type="common">Uroleucon ambrosiae</name>
    <dbReference type="NCBI Taxonomy" id="1005057"/>
    <lineage>
        <taxon>Bacteria</taxon>
        <taxon>Pseudomonadati</taxon>
        <taxon>Pseudomonadota</taxon>
        <taxon>Gammaproteobacteria</taxon>
        <taxon>Enterobacterales</taxon>
        <taxon>Erwiniaceae</taxon>
        <taxon>Buchnera</taxon>
    </lineage>
</organism>
<keyword evidence="9 13" id="KW-0378">Hydrolase</keyword>
<comment type="similarity">
    <text evidence="3 14">Belongs to the peptidase S26 family.</text>
</comment>
<dbReference type="KEGG" id="buh:BUAMB_241"/>
<dbReference type="STRING" id="1005057.BUAMB_241"/>
<dbReference type="HOGENOM" id="CLU_028723_1_1_6"/>
<evidence type="ECO:0000256" key="14">
    <source>
        <dbReference type="RuleBase" id="RU362042"/>
    </source>
</evidence>
<dbReference type="SUPFAM" id="SSF51306">
    <property type="entry name" value="LexA/Signal peptidase"/>
    <property type="match status" value="1"/>
</dbReference>
<feature type="active site" evidence="12">
    <location>
        <position position="143"/>
    </location>
</feature>
<dbReference type="InterPro" id="IPR036286">
    <property type="entry name" value="LexA/Signal_pep-like_sf"/>
</dbReference>
<dbReference type="InterPro" id="IPR019758">
    <property type="entry name" value="Pept_S26A_signal_pept_1_CS"/>
</dbReference>
<gene>
    <name evidence="16" type="primary">lepB</name>
    <name evidence="16" type="ORF">BUAMB_241</name>
</gene>
<dbReference type="GO" id="GO:0006465">
    <property type="term" value="P:signal peptide processing"/>
    <property type="evidence" value="ECO:0007669"/>
    <property type="project" value="InterPro"/>
</dbReference>
<dbReference type="InterPro" id="IPR019766">
    <property type="entry name" value="Sign_pep_all-beta_subdom"/>
</dbReference>
<evidence type="ECO:0000256" key="6">
    <source>
        <dbReference type="ARBA" id="ARBA00022475"/>
    </source>
</evidence>
<dbReference type="EC" id="3.4.21.89" evidence="4 13"/>
<evidence type="ECO:0000256" key="4">
    <source>
        <dbReference type="ARBA" id="ARBA00013208"/>
    </source>
</evidence>
<dbReference type="Gene3D" id="2.170.230.10">
    <property type="match status" value="1"/>
</dbReference>
<dbReference type="GO" id="GO:0009003">
    <property type="term" value="F:signal peptidase activity"/>
    <property type="evidence" value="ECO:0007669"/>
    <property type="project" value="UniProtKB-EC"/>
</dbReference>
<dbReference type="RefSeq" id="WP_014499963.1">
    <property type="nucleotide sequence ID" value="NC_017259.1"/>
</dbReference>
<keyword evidence="7 13" id="KW-0645">Protease</keyword>
<dbReference type="Gene3D" id="2.10.109.10">
    <property type="entry name" value="Umud Fragment, subunit A"/>
    <property type="match status" value="1"/>
</dbReference>
<dbReference type="PANTHER" id="PTHR43390">
    <property type="entry name" value="SIGNAL PEPTIDASE I"/>
    <property type="match status" value="1"/>
</dbReference>
<evidence type="ECO:0000256" key="3">
    <source>
        <dbReference type="ARBA" id="ARBA00009370"/>
    </source>
</evidence>
<protein>
    <recommendedName>
        <fullName evidence="5 13">Signal peptidase I</fullName>
        <ecNumber evidence="4 13">3.4.21.89</ecNumber>
    </recommendedName>
</protein>
<dbReference type="PRINTS" id="PR00727">
    <property type="entry name" value="LEADERPTASE"/>
</dbReference>
<evidence type="ECO:0000256" key="8">
    <source>
        <dbReference type="ARBA" id="ARBA00022692"/>
    </source>
</evidence>
<dbReference type="PATRIC" id="fig|1005057.4.peg.229"/>
<proteinExistence type="inferred from homology"/>
<dbReference type="GO" id="GO:0005886">
    <property type="term" value="C:plasma membrane"/>
    <property type="evidence" value="ECO:0007669"/>
    <property type="project" value="UniProtKB-SubCell"/>
</dbReference>
<keyword evidence="6" id="KW-1003">Cell membrane</keyword>
<keyword evidence="11 13" id="KW-0472">Membrane</keyword>
<evidence type="ECO:0000256" key="9">
    <source>
        <dbReference type="ARBA" id="ARBA00022801"/>
    </source>
</evidence>
<reference evidence="16 17" key="1">
    <citation type="journal article" date="2011" name="PLoS Genet.">
        <title>Sequence conservation and functional constraint on intergenic spacers in reduced genomes of the obligate symbiont buchnera.</title>
        <authorList>
            <person name="Degnan P.H."/>
            <person name="Ochman H."/>
            <person name="Moran N.A."/>
        </authorList>
    </citation>
    <scope>NUCLEOTIDE SEQUENCE [LARGE SCALE GENOMIC DNA]</scope>
    <source>
        <strain evidence="16 17">Ua</strain>
    </source>
</reference>
<feature type="transmembrane region" description="Helical" evidence="13">
    <location>
        <begin position="57"/>
        <end position="78"/>
    </location>
</feature>
<evidence type="ECO:0000256" key="2">
    <source>
        <dbReference type="ARBA" id="ARBA00004651"/>
    </source>
</evidence>
<evidence type="ECO:0000313" key="16">
    <source>
        <dbReference type="EMBL" id="AEO08059.1"/>
    </source>
</evidence>
<dbReference type="NCBIfam" id="NF008114">
    <property type="entry name" value="PRK10861.1"/>
    <property type="match status" value="1"/>
</dbReference>
<dbReference type="eggNOG" id="COG0681">
    <property type="taxonomic scope" value="Bacteria"/>
</dbReference>
<name>G2LPC2_BUCUM</name>
<evidence type="ECO:0000256" key="13">
    <source>
        <dbReference type="RuleBase" id="RU003993"/>
    </source>
</evidence>
<dbReference type="InterPro" id="IPR019756">
    <property type="entry name" value="Pept_S26A_signal_pept_1_Ser-AS"/>
</dbReference>
<dbReference type="PROSITE" id="PS00501">
    <property type="entry name" value="SPASE_I_1"/>
    <property type="match status" value="1"/>
</dbReference>
<evidence type="ECO:0000256" key="12">
    <source>
        <dbReference type="PIRSR" id="PIRSR600223-1"/>
    </source>
</evidence>
<dbReference type="GO" id="GO:0004252">
    <property type="term" value="F:serine-type endopeptidase activity"/>
    <property type="evidence" value="ECO:0007669"/>
    <property type="project" value="InterPro"/>
</dbReference>
<evidence type="ECO:0000259" key="15">
    <source>
        <dbReference type="Pfam" id="PF10502"/>
    </source>
</evidence>
<dbReference type="PROSITE" id="PS00761">
    <property type="entry name" value="SPASE_I_3"/>
    <property type="match status" value="1"/>
</dbReference>
<comment type="catalytic activity">
    <reaction evidence="1 13">
        <text>Cleavage of hydrophobic, N-terminal signal or leader sequences from secreted and periplasmic proteins.</text>
        <dbReference type="EC" id="3.4.21.89"/>
    </reaction>
</comment>
<sequence>MANILTIFLLISTVLTGIIWIFYRIKHIKMYFLNKKNIKNNHLFLENKLLLKHETSLFTSLASFFPVFLTIFIIRSFIYEPFQIPSGSMMPTLLIGDFIIVEKFTYGIKEPITHKTLINTSNPKRGDVVVFRHPNDYNTNYIKRIIGLPGDKIIYDIKKKHIHICINYTNTKHCTEKLVIYYSKPKLSNFVQKIYFSNTNNNAIEQKKIYHLLHFNIVEENFNTVKHNILLLNNIKNSTQDYFQQKNMPKLTWIVPKNQYFMMGDNRDNSLDSRYWGFVPEENLVGKAIKIWMSFDKNENEWPTGIRINRIGNIY</sequence>
<evidence type="ECO:0000256" key="11">
    <source>
        <dbReference type="ARBA" id="ARBA00023136"/>
    </source>
</evidence>
<dbReference type="PROSITE" id="PS00760">
    <property type="entry name" value="SPASE_I_2"/>
    <property type="match status" value="1"/>
</dbReference>
<keyword evidence="8 13" id="KW-0812">Transmembrane</keyword>
<dbReference type="MEROPS" id="S26.001"/>
<feature type="active site" evidence="12">
    <location>
        <position position="88"/>
    </location>
</feature>
<dbReference type="InterPro" id="IPR019757">
    <property type="entry name" value="Pept_S26A_signal_pept_1_Lys-AS"/>
</dbReference>
<dbReference type="NCBIfam" id="TIGR02227">
    <property type="entry name" value="sigpep_I_bact"/>
    <property type="match status" value="1"/>
</dbReference>
<dbReference type="InterPro" id="IPR019533">
    <property type="entry name" value="Peptidase_S26"/>
</dbReference>
<dbReference type="OrthoDB" id="9815782at2"/>
<evidence type="ECO:0000256" key="5">
    <source>
        <dbReference type="ARBA" id="ARBA00019232"/>
    </source>
</evidence>
<evidence type="ECO:0000313" key="17">
    <source>
        <dbReference type="Proteomes" id="UP000006139"/>
    </source>
</evidence>
<dbReference type="InterPro" id="IPR000223">
    <property type="entry name" value="Pept_S26A_signal_pept_1"/>
</dbReference>
<feature type="domain" description="Peptidase S26" evidence="15">
    <location>
        <begin position="61"/>
        <end position="292"/>
    </location>
</feature>
<dbReference type="Proteomes" id="UP000006139">
    <property type="component" value="Chromosome"/>
</dbReference>
<dbReference type="PANTHER" id="PTHR43390:SF1">
    <property type="entry name" value="CHLOROPLAST PROCESSING PEPTIDASE"/>
    <property type="match status" value="1"/>
</dbReference>
<dbReference type="Pfam" id="PF10502">
    <property type="entry name" value="Peptidase_S26"/>
    <property type="match status" value="1"/>
</dbReference>
<accession>G2LPC2</accession>
<dbReference type="EMBL" id="CP002648">
    <property type="protein sequence ID" value="AEO08059.1"/>
    <property type="molecule type" value="Genomic_DNA"/>
</dbReference>